<keyword evidence="3" id="KW-1185">Reference proteome</keyword>
<proteinExistence type="predicted"/>
<sequence length="108" mass="11248">MVLGLLLTIPAVIVLIGGISDLITQPGVQNPTITATLGEAIVRMIFVLVAAIPAGVAFLIAAIRMRHNGPITHGLSAAYNPGLLTVTTGCRPSGVRRSIPTLWARESL</sequence>
<evidence type="ECO:0000256" key="1">
    <source>
        <dbReference type="SAM" id="Phobius"/>
    </source>
</evidence>
<keyword evidence="1" id="KW-1133">Transmembrane helix</keyword>
<organism evidence="2 3">
    <name type="scientific">Nocardia jiangxiensis</name>
    <dbReference type="NCBI Taxonomy" id="282685"/>
    <lineage>
        <taxon>Bacteria</taxon>
        <taxon>Bacillati</taxon>
        <taxon>Actinomycetota</taxon>
        <taxon>Actinomycetes</taxon>
        <taxon>Mycobacteriales</taxon>
        <taxon>Nocardiaceae</taxon>
        <taxon>Nocardia</taxon>
    </lineage>
</organism>
<protein>
    <submittedName>
        <fullName evidence="2">Uncharacterized protein</fullName>
    </submittedName>
</protein>
<reference evidence="2 3" key="1">
    <citation type="submission" date="2024-10" db="EMBL/GenBank/DDBJ databases">
        <title>The Natural Products Discovery Center: Release of the First 8490 Sequenced Strains for Exploring Actinobacteria Biosynthetic Diversity.</title>
        <authorList>
            <person name="Kalkreuter E."/>
            <person name="Kautsar S.A."/>
            <person name="Yang D."/>
            <person name="Bader C.D."/>
            <person name="Teijaro C.N."/>
            <person name="Fluegel L."/>
            <person name="Davis C.M."/>
            <person name="Simpson J.R."/>
            <person name="Lauterbach L."/>
            <person name="Steele A.D."/>
            <person name="Gui C."/>
            <person name="Meng S."/>
            <person name="Li G."/>
            <person name="Viehrig K."/>
            <person name="Ye F."/>
            <person name="Su P."/>
            <person name="Kiefer A.F."/>
            <person name="Nichols A."/>
            <person name="Cepeda A.J."/>
            <person name="Yan W."/>
            <person name="Fan B."/>
            <person name="Jiang Y."/>
            <person name="Adhikari A."/>
            <person name="Zheng C.-J."/>
            <person name="Schuster L."/>
            <person name="Cowan T.M."/>
            <person name="Smanski M.J."/>
            <person name="Chevrette M.G."/>
            <person name="De Carvalho L.P.S."/>
            <person name="Shen B."/>
        </authorList>
    </citation>
    <scope>NUCLEOTIDE SEQUENCE [LARGE SCALE GENOMIC DNA]</scope>
    <source>
        <strain evidence="2 3">NPDC002593</strain>
    </source>
</reference>
<comment type="caution">
    <text evidence="2">The sequence shown here is derived from an EMBL/GenBank/DDBJ whole genome shotgun (WGS) entry which is preliminary data.</text>
</comment>
<feature type="transmembrane region" description="Helical" evidence="1">
    <location>
        <begin position="40"/>
        <end position="63"/>
    </location>
</feature>
<evidence type="ECO:0000313" key="3">
    <source>
        <dbReference type="Proteomes" id="UP001601992"/>
    </source>
</evidence>
<dbReference type="Proteomes" id="UP001601992">
    <property type="component" value="Unassembled WGS sequence"/>
</dbReference>
<evidence type="ECO:0000313" key="2">
    <source>
        <dbReference type="EMBL" id="MFF3574433.1"/>
    </source>
</evidence>
<dbReference type="RefSeq" id="WP_157186829.1">
    <property type="nucleotide sequence ID" value="NZ_JBIAQY010000027.1"/>
</dbReference>
<keyword evidence="1" id="KW-0812">Transmembrane</keyword>
<dbReference type="EMBL" id="JBIAQY010000027">
    <property type="protein sequence ID" value="MFF3574433.1"/>
    <property type="molecule type" value="Genomic_DNA"/>
</dbReference>
<name>A0ABW6SFV2_9NOCA</name>
<keyword evidence="1" id="KW-0472">Membrane</keyword>
<gene>
    <name evidence="2" type="ORF">ACFYXQ_42460</name>
</gene>
<accession>A0ABW6SFV2</accession>